<keyword evidence="2" id="KW-0863">Zinc-finger</keyword>
<evidence type="ECO:0000259" key="6">
    <source>
        <dbReference type="Pfam" id="PF13696"/>
    </source>
</evidence>
<dbReference type="EMBL" id="JAKKPZ010000323">
    <property type="protein sequence ID" value="KAI1696538.1"/>
    <property type="molecule type" value="Genomic_DNA"/>
</dbReference>
<evidence type="ECO:0000256" key="2">
    <source>
        <dbReference type="ARBA" id="ARBA00022771"/>
    </source>
</evidence>
<comment type="caution">
    <text evidence="7">The sequence shown here is derived from an EMBL/GenBank/DDBJ whole genome shotgun (WGS) entry which is preliminary data.</text>
</comment>
<dbReference type="SUPFAM" id="SSF160459">
    <property type="entry name" value="BLRF2-like"/>
    <property type="match status" value="1"/>
</dbReference>
<dbReference type="InterPro" id="IPR025829">
    <property type="entry name" value="Zn_knuckle_CX2CX3GHX4C"/>
</dbReference>
<accession>A0AAD4QXS6</accession>
<feature type="coiled-coil region" evidence="4">
    <location>
        <begin position="44"/>
        <end position="113"/>
    </location>
</feature>
<sequence>MSGNFSKGFYSAGSQIPSTNPSVYSSVYEPHAQVNQINLTSGQIGEYEARINALSVQLSQARQKNMDLLEKNREVMEVMNTLKVGVETLQSENAALQTENKKLKKRITQTVNEKQKETPPTMETSTQTIVVNESWRNFVTSAKPSEATYETQTENDPDIIIEKVVTKGAAKESQENSPPPTQPATKKRSHEKNQVLNKIQSKVPPPTYTCNFCGTPGDHWFRECPAKGIKRSTGIPNDQLAVTTKDDPRAMLHPSGKYVVQIMHHEAASKSNM</sequence>
<evidence type="ECO:0000256" key="4">
    <source>
        <dbReference type="SAM" id="Coils"/>
    </source>
</evidence>
<keyword evidence="8" id="KW-1185">Reference proteome</keyword>
<proteinExistence type="predicted"/>
<feature type="domain" description="Zinc knuckle CX2CX3GHX4C" evidence="6">
    <location>
        <begin position="205"/>
        <end position="225"/>
    </location>
</feature>
<evidence type="ECO:0000313" key="8">
    <source>
        <dbReference type="Proteomes" id="UP001201812"/>
    </source>
</evidence>
<evidence type="ECO:0000313" key="7">
    <source>
        <dbReference type="EMBL" id="KAI1696538.1"/>
    </source>
</evidence>
<keyword evidence="1" id="KW-0479">Metal-binding</keyword>
<name>A0AAD4QXS6_9BILA</name>
<evidence type="ECO:0000256" key="1">
    <source>
        <dbReference type="ARBA" id="ARBA00022723"/>
    </source>
</evidence>
<reference evidence="7" key="1">
    <citation type="submission" date="2022-01" db="EMBL/GenBank/DDBJ databases">
        <title>Genome Sequence Resource for Two Populations of Ditylenchus destructor, the Migratory Endoparasitic Phytonematode.</title>
        <authorList>
            <person name="Zhang H."/>
            <person name="Lin R."/>
            <person name="Xie B."/>
        </authorList>
    </citation>
    <scope>NUCLEOTIDE SEQUENCE</scope>
    <source>
        <strain evidence="7">BazhouSP</strain>
    </source>
</reference>
<dbReference type="GO" id="GO:0008270">
    <property type="term" value="F:zinc ion binding"/>
    <property type="evidence" value="ECO:0007669"/>
    <property type="project" value="UniProtKB-KW"/>
</dbReference>
<dbReference type="Pfam" id="PF13696">
    <property type="entry name" value="zf-CCHC_2"/>
    <property type="match status" value="1"/>
</dbReference>
<evidence type="ECO:0000256" key="3">
    <source>
        <dbReference type="ARBA" id="ARBA00022833"/>
    </source>
</evidence>
<dbReference type="AlphaFoldDB" id="A0AAD4QXS6"/>
<keyword evidence="3" id="KW-0862">Zinc</keyword>
<dbReference type="Proteomes" id="UP001201812">
    <property type="component" value="Unassembled WGS sequence"/>
</dbReference>
<protein>
    <submittedName>
        <fullName evidence="7">Zinc knuckle domain-containing protein</fullName>
    </submittedName>
</protein>
<feature type="region of interest" description="Disordered" evidence="5">
    <location>
        <begin position="167"/>
        <end position="202"/>
    </location>
</feature>
<dbReference type="Gene3D" id="4.10.60.10">
    <property type="entry name" value="Zinc finger, CCHC-type"/>
    <property type="match status" value="1"/>
</dbReference>
<evidence type="ECO:0000256" key="5">
    <source>
        <dbReference type="SAM" id="MobiDB-lite"/>
    </source>
</evidence>
<gene>
    <name evidence="7" type="ORF">DdX_19002</name>
</gene>
<keyword evidence="4" id="KW-0175">Coiled coil</keyword>
<organism evidence="7 8">
    <name type="scientific">Ditylenchus destructor</name>
    <dbReference type="NCBI Taxonomy" id="166010"/>
    <lineage>
        <taxon>Eukaryota</taxon>
        <taxon>Metazoa</taxon>
        <taxon>Ecdysozoa</taxon>
        <taxon>Nematoda</taxon>
        <taxon>Chromadorea</taxon>
        <taxon>Rhabditida</taxon>
        <taxon>Tylenchina</taxon>
        <taxon>Tylenchomorpha</taxon>
        <taxon>Sphaerularioidea</taxon>
        <taxon>Anguinidae</taxon>
        <taxon>Anguininae</taxon>
        <taxon>Ditylenchus</taxon>
    </lineage>
</organism>